<reference evidence="1 2" key="1">
    <citation type="submission" date="2018-03" db="EMBL/GenBank/DDBJ databases">
        <title>Genomic Encyclopedia of Archaeal and Bacterial Type Strains, Phase II (KMG-II): from individual species to whole genera.</title>
        <authorList>
            <person name="Goeker M."/>
        </authorList>
    </citation>
    <scope>NUCLEOTIDE SEQUENCE [LARGE SCALE GENOMIC DNA]</scope>
    <source>
        <strain evidence="1 2">DSM 19711</strain>
    </source>
</reference>
<evidence type="ECO:0000313" key="1">
    <source>
        <dbReference type="EMBL" id="PRY13009.1"/>
    </source>
</evidence>
<gene>
    <name evidence="1" type="ORF">CLV37_109198</name>
</gene>
<accession>A0A2T0R150</accession>
<sequence>MTHEKTTSADSAGEPVMEMLSEHIPLSLIMDMASPDGPHSAELLAAEGLPDEEWWNQG</sequence>
<dbReference type="AlphaFoldDB" id="A0A2T0R150"/>
<organism evidence="1 2">
    <name type="scientific">Kineococcus rhizosphaerae</name>
    <dbReference type="NCBI Taxonomy" id="559628"/>
    <lineage>
        <taxon>Bacteria</taxon>
        <taxon>Bacillati</taxon>
        <taxon>Actinomycetota</taxon>
        <taxon>Actinomycetes</taxon>
        <taxon>Kineosporiales</taxon>
        <taxon>Kineosporiaceae</taxon>
        <taxon>Kineococcus</taxon>
    </lineage>
</organism>
<dbReference type="Proteomes" id="UP000238083">
    <property type="component" value="Unassembled WGS sequence"/>
</dbReference>
<name>A0A2T0R150_9ACTN</name>
<comment type="caution">
    <text evidence="1">The sequence shown here is derived from an EMBL/GenBank/DDBJ whole genome shotgun (WGS) entry which is preliminary data.</text>
</comment>
<evidence type="ECO:0000313" key="2">
    <source>
        <dbReference type="Proteomes" id="UP000238083"/>
    </source>
</evidence>
<proteinExistence type="predicted"/>
<keyword evidence="2" id="KW-1185">Reference proteome</keyword>
<protein>
    <submittedName>
        <fullName evidence="1">Uncharacterized protein</fullName>
    </submittedName>
</protein>
<dbReference type="RefSeq" id="WP_170127346.1">
    <property type="nucleotide sequence ID" value="NZ_PVZF01000009.1"/>
</dbReference>
<dbReference type="EMBL" id="PVZF01000009">
    <property type="protein sequence ID" value="PRY13009.1"/>
    <property type="molecule type" value="Genomic_DNA"/>
</dbReference>